<name>A0A1Z1MKV0_9FLOR</name>
<keyword evidence="11" id="KW-0150">Chloroplast</keyword>
<dbReference type="FunFam" id="3.40.1160.10:FF:000004">
    <property type="entry name" value="Acetylglutamate kinase"/>
    <property type="match status" value="1"/>
</dbReference>
<keyword evidence="9" id="KW-0472">Membrane</keyword>
<dbReference type="PRINTS" id="PR00474">
    <property type="entry name" value="GLU5KINASE"/>
</dbReference>
<feature type="site" description="Transition state stabilizer" evidence="8">
    <location>
        <position position="31"/>
    </location>
</feature>
<dbReference type="NCBIfam" id="TIGR00761">
    <property type="entry name" value="argB"/>
    <property type="match status" value="1"/>
</dbReference>
<comment type="catalytic activity">
    <reaction evidence="8">
        <text>N-acetyl-L-glutamate + ATP = N-acetyl-L-glutamyl 5-phosphate + ADP</text>
        <dbReference type="Rhea" id="RHEA:14629"/>
        <dbReference type="ChEBI" id="CHEBI:30616"/>
        <dbReference type="ChEBI" id="CHEBI:44337"/>
        <dbReference type="ChEBI" id="CHEBI:57936"/>
        <dbReference type="ChEBI" id="CHEBI:456216"/>
        <dbReference type="EC" id="2.7.2.8"/>
    </reaction>
</comment>
<comment type="subcellular location">
    <subcellularLocation>
        <location evidence="8">Plastid</location>
        <location evidence="8">Chloroplast</location>
    </subcellularLocation>
</comment>
<dbReference type="PIRSF" id="PIRSF000728">
    <property type="entry name" value="NAGK"/>
    <property type="match status" value="1"/>
</dbReference>
<comment type="similarity">
    <text evidence="8">Belongs to the acetylglutamate kinase family. ArgB subfamily.</text>
</comment>
<dbReference type="InterPro" id="IPR036393">
    <property type="entry name" value="AceGlu_kinase-like_sf"/>
</dbReference>
<dbReference type="Pfam" id="PF00696">
    <property type="entry name" value="AA_kinase"/>
    <property type="match status" value="1"/>
</dbReference>
<dbReference type="InterPro" id="IPR001057">
    <property type="entry name" value="Glu/AcGlu_kinase"/>
</dbReference>
<feature type="binding site" evidence="8">
    <location>
        <begin position="66"/>
        <end position="67"/>
    </location>
    <ligand>
        <name>substrate</name>
    </ligand>
</feature>
<keyword evidence="6 8" id="KW-0418">Kinase</keyword>
<evidence type="ECO:0000256" key="2">
    <source>
        <dbReference type="ARBA" id="ARBA00022571"/>
    </source>
</evidence>
<dbReference type="SUPFAM" id="SSF53633">
    <property type="entry name" value="Carbamate kinase-like"/>
    <property type="match status" value="1"/>
</dbReference>
<keyword evidence="11" id="KW-0934">Plastid</keyword>
<protein>
    <recommendedName>
        <fullName evidence="8">Acetylglutamate kinase</fullName>
        <ecNumber evidence="8">2.7.2.8</ecNumber>
    </recommendedName>
    <alternativeName>
        <fullName evidence="8">N-acetyl-L-glutamate 5-phosphotransferase</fullName>
    </alternativeName>
    <alternativeName>
        <fullName evidence="8">NAG kinase</fullName>
        <shortName evidence="8">NAGK</shortName>
    </alternativeName>
</protein>
<feature type="domain" description="Aspartate/glutamate/uridylate kinase" evidence="10">
    <location>
        <begin position="27"/>
        <end position="263"/>
    </location>
</feature>
<comment type="function">
    <text evidence="8">Catalyzes the ATP-dependent phosphorylation of N-acetyl-L-glutamate.</text>
</comment>
<dbReference type="GO" id="GO:0003991">
    <property type="term" value="F:acetylglutamate kinase activity"/>
    <property type="evidence" value="ECO:0007669"/>
    <property type="project" value="UniProtKB-UniRule"/>
</dbReference>
<dbReference type="PANTHER" id="PTHR23342">
    <property type="entry name" value="N-ACETYLGLUTAMATE SYNTHASE"/>
    <property type="match status" value="1"/>
</dbReference>
<dbReference type="InterPro" id="IPR037528">
    <property type="entry name" value="ArgB"/>
</dbReference>
<dbReference type="EMBL" id="MF101443">
    <property type="protein sequence ID" value="ARW66703.1"/>
    <property type="molecule type" value="Genomic_DNA"/>
</dbReference>
<organism evidence="11">
    <name type="scientific">Dasyclonium flaccidum</name>
    <dbReference type="NCBI Taxonomy" id="2007274"/>
    <lineage>
        <taxon>Eukaryota</taxon>
        <taxon>Rhodophyta</taxon>
        <taxon>Florideophyceae</taxon>
        <taxon>Rhodymeniophycidae</taxon>
        <taxon>Ceramiales</taxon>
        <taxon>Rhodomelaceae</taxon>
        <taxon>Polyzonieae</taxon>
        <taxon>Dasyclonium</taxon>
    </lineage>
</organism>
<keyword evidence="7 8" id="KW-0067">ATP-binding</keyword>
<keyword evidence="2 8" id="KW-0055">Arginine biosynthesis</keyword>
<dbReference type="UniPathway" id="UPA00068">
    <property type="reaction ID" value="UER00107"/>
</dbReference>
<dbReference type="GO" id="GO:0042450">
    <property type="term" value="P:L-arginine biosynthetic process via ornithine"/>
    <property type="evidence" value="ECO:0007669"/>
    <property type="project" value="UniProtKB-UniRule"/>
</dbReference>
<evidence type="ECO:0000256" key="6">
    <source>
        <dbReference type="ARBA" id="ARBA00022777"/>
    </source>
</evidence>
<evidence type="ECO:0000313" key="11">
    <source>
        <dbReference type="EMBL" id="ARW66703.1"/>
    </source>
</evidence>
<dbReference type="CDD" id="cd04250">
    <property type="entry name" value="AAK_NAGK-C"/>
    <property type="match status" value="1"/>
</dbReference>
<dbReference type="GeneID" id="33359886"/>
<dbReference type="GO" id="GO:0005524">
    <property type="term" value="F:ATP binding"/>
    <property type="evidence" value="ECO:0007669"/>
    <property type="project" value="UniProtKB-UniRule"/>
</dbReference>
<evidence type="ECO:0000256" key="7">
    <source>
        <dbReference type="ARBA" id="ARBA00022840"/>
    </source>
</evidence>
<keyword evidence="4 8" id="KW-0808">Transferase</keyword>
<evidence type="ECO:0000256" key="9">
    <source>
        <dbReference type="SAM" id="Phobius"/>
    </source>
</evidence>
<keyword evidence="9" id="KW-1133">Transmembrane helix</keyword>
<dbReference type="HAMAP" id="MF_00082">
    <property type="entry name" value="ArgB"/>
    <property type="match status" value="1"/>
</dbReference>
<evidence type="ECO:0000256" key="5">
    <source>
        <dbReference type="ARBA" id="ARBA00022741"/>
    </source>
</evidence>
<gene>
    <name evidence="8 11" type="primary">argB</name>
</gene>
<feature type="transmembrane region" description="Helical" evidence="9">
    <location>
        <begin position="52"/>
        <end position="74"/>
    </location>
</feature>
<dbReference type="InterPro" id="IPR001048">
    <property type="entry name" value="Asp/Glu/Uridylate_kinase"/>
</dbReference>
<proteinExistence type="inferred from homology"/>
<comment type="pathway">
    <text evidence="1 8">Amino-acid biosynthesis; L-arginine biosynthesis; N(2)-acetyl-L-ornithine from L-glutamate: step 2/4.</text>
</comment>
<sequence>MSNLLINNRFFFLDDLLPFIKRYSGSTFVVKYGGSIMEDNSLKFSVIKDICFLHSLGINLVIVHGGGVIINYWLNKLNIEPMFKDGVRITDHETMQVVEMVLSGKINKDLVSLLNNNNTLSIGLSGKDLNFIQASPLFDSIDNLAGKVDTISIDLLNLFLSKKIIPVIASIACGKDGKTYNINADTVASAVASSLQADKLILLTDTLGVLTDINDQSTLVKDLNLSTVKKLQSMKVISGGMIPKIQCCINALKSNVKSTHIIDGRIKNSLLYEVLTSERIGSMIVL</sequence>
<dbReference type="Gene3D" id="3.40.1160.10">
    <property type="entry name" value="Acetylglutamate kinase-like"/>
    <property type="match status" value="1"/>
</dbReference>
<reference evidence="11" key="1">
    <citation type="journal article" date="2017" name="J. Phycol.">
        <title>Analysis of chloroplast genomes and a supermatrix inform reclassification of the Rhodomelaceae (Rhodophyta).</title>
        <authorList>
            <person name="Diaz-Tapia P."/>
            <person name="Maggs C.A."/>
            <person name="West J.A."/>
            <person name="Verbruggen H."/>
        </authorList>
    </citation>
    <scope>NUCLEOTIDE SEQUENCE</scope>
    <source>
        <strain evidence="11">PD1087</strain>
    </source>
</reference>
<keyword evidence="9" id="KW-0812">Transmembrane</keyword>
<dbReference type="AlphaFoldDB" id="A0A1Z1MKV0"/>
<evidence type="ECO:0000256" key="4">
    <source>
        <dbReference type="ARBA" id="ARBA00022679"/>
    </source>
</evidence>
<dbReference type="InterPro" id="IPR004662">
    <property type="entry name" value="AcgluKinase_fam"/>
</dbReference>
<evidence type="ECO:0000256" key="8">
    <source>
        <dbReference type="HAMAP-Rule" id="MF_00082"/>
    </source>
</evidence>
<feature type="site" description="Transition state stabilizer" evidence="8">
    <location>
        <position position="244"/>
    </location>
</feature>
<keyword evidence="3 8" id="KW-0028">Amino-acid biosynthesis</keyword>
<geneLocation type="chloroplast" evidence="11"/>
<dbReference type="GO" id="GO:0009507">
    <property type="term" value="C:chloroplast"/>
    <property type="evidence" value="ECO:0007669"/>
    <property type="project" value="UniProtKB-SubCell"/>
</dbReference>
<keyword evidence="5 8" id="KW-0547">Nucleotide-binding</keyword>
<dbReference type="InterPro" id="IPR041727">
    <property type="entry name" value="NAGK-C"/>
</dbReference>
<evidence type="ECO:0000256" key="3">
    <source>
        <dbReference type="ARBA" id="ARBA00022605"/>
    </source>
</evidence>
<evidence type="ECO:0000256" key="1">
    <source>
        <dbReference type="ARBA" id="ARBA00004828"/>
    </source>
</evidence>
<feature type="binding site" evidence="8">
    <location>
        <position position="88"/>
    </location>
    <ligand>
        <name>substrate</name>
    </ligand>
</feature>
<dbReference type="EC" id="2.7.2.8" evidence="8"/>
<dbReference type="PANTHER" id="PTHR23342:SF0">
    <property type="entry name" value="N-ACETYLGLUTAMATE SYNTHASE, MITOCHONDRIAL"/>
    <property type="match status" value="1"/>
</dbReference>
<feature type="binding site" evidence="8">
    <location>
        <position position="181"/>
    </location>
    <ligand>
        <name>substrate</name>
    </ligand>
</feature>
<evidence type="ECO:0000259" key="10">
    <source>
        <dbReference type="Pfam" id="PF00696"/>
    </source>
</evidence>
<dbReference type="RefSeq" id="YP_009397517.1">
    <property type="nucleotide sequence ID" value="NC_035287.1"/>
</dbReference>
<accession>A0A1Z1MKV0</accession>